<evidence type="ECO:0000256" key="3">
    <source>
        <dbReference type="ARBA" id="ARBA00022989"/>
    </source>
</evidence>
<evidence type="ECO:0000313" key="8">
    <source>
        <dbReference type="Proteomes" id="UP000656319"/>
    </source>
</evidence>
<feature type="transmembrane region" description="Helical" evidence="5">
    <location>
        <begin position="195"/>
        <end position="220"/>
    </location>
</feature>
<organism evidence="7 8">
    <name type="scientific">Paraburkholderia hiiakae</name>
    <dbReference type="NCBI Taxonomy" id="1081782"/>
    <lineage>
        <taxon>Bacteria</taxon>
        <taxon>Pseudomonadati</taxon>
        <taxon>Pseudomonadota</taxon>
        <taxon>Betaproteobacteria</taxon>
        <taxon>Burkholderiales</taxon>
        <taxon>Burkholderiaceae</taxon>
        <taxon>Paraburkholderia</taxon>
    </lineage>
</organism>
<keyword evidence="2 5" id="KW-0812">Transmembrane</keyword>
<sequence>MRTIARFSSCFAPTKLRSEDVTRGCSANQPALADNSSVAMPTAVTIDSRRSVPGDWLTAAFLLAFPSIAMLVQGAASAVSIGAGVVSLAALCWRPAGASYGYAPPGRQGLAFCIALCGPVAAVALSTLSHGHPLFRTWDSPSRFLLAIPIFLALRRAPLRIFVWADLSFTLGAVSALALALFMPRDWGDGRIGSAFLNPIHFGDLALALGVLSAIALNWWRKDSALWRALKIAGLLAGLAASLLSGARGGWAAIPLVAVLIVWELGRNKPFHWRVLMPVTVAILLGLVYGLSGTVRDRVDQVSSDLTQYTLGHRDTSVGIRLQLYEAASTLIAEHPVLGLGGDGFRDKMTSMAKQGAITPTAASFGEGEVHNQLLAYMANYGLVGGLALLAIYIVPAVFFAAKLKSTSRTARRTALMGLSFVLMFFVFGLTVETFDLKSTVSFYATMLAVLAAIAQRTDIKSEPF</sequence>
<feature type="transmembrane region" description="Helical" evidence="5">
    <location>
        <begin position="109"/>
        <end position="128"/>
    </location>
</feature>
<dbReference type="EMBL" id="CAJHCQ010000001">
    <property type="protein sequence ID" value="CAD6509359.1"/>
    <property type="molecule type" value="Genomic_DNA"/>
</dbReference>
<comment type="caution">
    <text evidence="7">The sequence shown here is derived from an EMBL/GenBank/DDBJ whole genome shotgun (WGS) entry which is preliminary data.</text>
</comment>
<reference evidence="7 8" key="1">
    <citation type="submission" date="2020-10" db="EMBL/GenBank/DDBJ databases">
        <authorList>
            <person name="Peeters C."/>
        </authorList>
    </citation>
    <scope>NUCLEOTIDE SEQUENCE [LARGE SCALE GENOMIC DNA]</scope>
    <source>
        <strain evidence="7 8">LMG 27952</strain>
    </source>
</reference>
<evidence type="ECO:0000256" key="5">
    <source>
        <dbReference type="SAM" id="Phobius"/>
    </source>
</evidence>
<name>A0ABM8N972_9BURK</name>
<dbReference type="PANTHER" id="PTHR37422:SF13">
    <property type="entry name" value="LIPOPOLYSACCHARIDE BIOSYNTHESIS PROTEIN PA4999-RELATED"/>
    <property type="match status" value="1"/>
</dbReference>
<feature type="transmembrane region" description="Helical" evidence="5">
    <location>
        <begin position="78"/>
        <end position="97"/>
    </location>
</feature>
<feature type="transmembrane region" description="Helical" evidence="5">
    <location>
        <begin position="275"/>
        <end position="292"/>
    </location>
</feature>
<feature type="transmembrane region" description="Helical" evidence="5">
    <location>
        <begin position="232"/>
        <end position="263"/>
    </location>
</feature>
<accession>A0ABM8N972</accession>
<protein>
    <recommendedName>
        <fullName evidence="6">O-antigen ligase-related domain-containing protein</fullName>
    </recommendedName>
</protein>
<dbReference type="Pfam" id="PF04932">
    <property type="entry name" value="Wzy_C"/>
    <property type="match status" value="1"/>
</dbReference>
<dbReference type="InterPro" id="IPR051533">
    <property type="entry name" value="WaaL-like"/>
</dbReference>
<proteinExistence type="predicted"/>
<dbReference type="Proteomes" id="UP000656319">
    <property type="component" value="Unassembled WGS sequence"/>
</dbReference>
<evidence type="ECO:0000256" key="1">
    <source>
        <dbReference type="ARBA" id="ARBA00004141"/>
    </source>
</evidence>
<keyword evidence="8" id="KW-1185">Reference proteome</keyword>
<dbReference type="InterPro" id="IPR007016">
    <property type="entry name" value="O-antigen_ligase-rel_domated"/>
</dbReference>
<evidence type="ECO:0000313" key="7">
    <source>
        <dbReference type="EMBL" id="CAD6509359.1"/>
    </source>
</evidence>
<feature type="transmembrane region" description="Helical" evidence="5">
    <location>
        <begin position="414"/>
        <end position="431"/>
    </location>
</feature>
<keyword evidence="3 5" id="KW-1133">Transmembrane helix</keyword>
<feature type="transmembrane region" description="Helical" evidence="5">
    <location>
        <begin position="381"/>
        <end position="402"/>
    </location>
</feature>
<evidence type="ECO:0000259" key="6">
    <source>
        <dbReference type="Pfam" id="PF04932"/>
    </source>
</evidence>
<evidence type="ECO:0000256" key="2">
    <source>
        <dbReference type="ARBA" id="ARBA00022692"/>
    </source>
</evidence>
<comment type="subcellular location">
    <subcellularLocation>
        <location evidence="1">Membrane</location>
        <topology evidence="1">Multi-pass membrane protein</topology>
    </subcellularLocation>
</comment>
<feature type="domain" description="O-antigen ligase-related" evidence="6">
    <location>
        <begin position="234"/>
        <end position="389"/>
    </location>
</feature>
<evidence type="ECO:0000256" key="4">
    <source>
        <dbReference type="ARBA" id="ARBA00023136"/>
    </source>
</evidence>
<dbReference type="PANTHER" id="PTHR37422">
    <property type="entry name" value="TEICHURONIC ACID BIOSYNTHESIS PROTEIN TUAE"/>
    <property type="match status" value="1"/>
</dbReference>
<keyword evidence="4 5" id="KW-0472">Membrane</keyword>
<feature type="transmembrane region" description="Helical" evidence="5">
    <location>
        <begin position="161"/>
        <end position="183"/>
    </location>
</feature>
<gene>
    <name evidence="7" type="ORF">LMG27952_00270</name>
</gene>